<dbReference type="Gene3D" id="1.10.1450.10">
    <property type="entry name" value="Tetraspanin"/>
    <property type="match status" value="1"/>
</dbReference>
<feature type="transmembrane region" description="Helical" evidence="7">
    <location>
        <begin position="64"/>
        <end position="85"/>
    </location>
</feature>
<dbReference type="PANTHER" id="PTHR19282">
    <property type="entry name" value="TETRASPANIN"/>
    <property type="match status" value="1"/>
</dbReference>
<feature type="disulfide bond" evidence="6">
    <location>
        <begin position="157"/>
        <end position="181"/>
    </location>
</feature>
<dbReference type="EMBL" id="WVUK01000066">
    <property type="protein sequence ID" value="KAF7488121.1"/>
    <property type="molecule type" value="Genomic_DNA"/>
</dbReference>
<evidence type="ECO:0000256" key="2">
    <source>
        <dbReference type="ARBA" id="ARBA00006840"/>
    </source>
</evidence>
<dbReference type="InterPro" id="IPR000301">
    <property type="entry name" value="Tetraspanin_animals"/>
</dbReference>
<evidence type="ECO:0000313" key="11">
    <source>
        <dbReference type="Proteomes" id="UP000070412"/>
    </source>
</evidence>
<name>A0A834R3Q0_SARSC</name>
<dbReference type="OMA" id="DTIFMCI"/>
<dbReference type="AlphaFoldDB" id="A0A834R3Q0"/>
<keyword evidence="3 7" id="KW-0812">Transmembrane</keyword>
<keyword evidence="5 7" id="KW-0472">Membrane</keyword>
<evidence type="ECO:0000256" key="3">
    <source>
        <dbReference type="ARBA" id="ARBA00022692"/>
    </source>
</evidence>
<dbReference type="Proteomes" id="UP000070412">
    <property type="component" value="Unassembled WGS sequence"/>
</dbReference>
<dbReference type="PRINTS" id="PR00259">
    <property type="entry name" value="TMFOUR"/>
</dbReference>
<protein>
    <recommendedName>
        <fullName evidence="7">Tetraspanin</fullName>
    </recommendedName>
</protein>
<dbReference type="EnsemblMetazoa" id="SSS_455s_mrna">
    <property type="protein sequence ID" value="KAF7488121.1"/>
    <property type="gene ID" value="SSS_455"/>
</dbReference>
<evidence type="ECO:0000256" key="5">
    <source>
        <dbReference type="ARBA" id="ARBA00023136"/>
    </source>
</evidence>
<gene>
    <name evidence="9" type="primary">SSS_455g</name>
    <name evidence="9" type="ORF">SSS_455</name>
</gene>
<dbReference type="OrthoDB" id="432835at2759"/>
<reference evidence="11" key="1">
    <citation type="journal article" date="2020" name="PLoS Negl. Trop. Dis.">
        <title>High-quality nuclear genome for Sarcoptes scabiei-A critical resource for a neglected parasite.</title>
        <authorList>
            <person name="Korhonen P.K."/>
            <person name="Gasser R.B."/>
            <person name="Ma G."/>
            <person name="Wang T."/>
            <person name="Stroehlein A.J."/>
            <person name="Young N.D."/>
            <person name="Ang C.S."/>
            <person name="Fernando D.D."/>
            <person name="Lu H.C."/>
            <person name="Taylor S."/>
            <person name="Reynolds S.L."/>
            <person name="Mofiz E."/>
            <person name="Najaraj S.H."/>
            <person name="Gowda H."/>
            <person name="Madugundu A."/>
            <person name="Renuse S."/>
            <person name="Holt D."/>
            <person name="Pandey A."/>
            <person name="Papenfuss A.T."/>
            <person name="Fischer K."/>
        </authorList>
    </citation>
    <scope>NUCLEOTIDE SEQUENCE [LARGE SCALE GENOMIC DNA]</scope>
</reference>
<reference evidence="9" key="2">
    <citation type="submission" date="2020-01" db="EMBL/GenBank/DDBJ databases">
        <authorList>
            <person name="Korhonen P.K.K."/>
            <person name="Guangxu M.G."/>
            <person name="Wang T.W."/>
            <person name="Stroehlein A.J.S."/>
            <person name="Young N.D."/>
            <person name="Ang C.-S.A."/>
            <person name="Fernando D.W.F."/>
            <person name="Lu H.L."/>
            <person name="Taylor S.T."/>
            <person name="Ehtesham M.E.M."/>
            <person name="Najaraj S.H.N."/>
            <person name="Harsha G.H.G."/>
            <person name="Madugundu A.M."/>
            <person name="Renuse S.R."/>
            <person name="Holt D.H."/>
            <person name="Pandey A.P."/>
            <person name="Papenfuss A.P."/>
            <person name="Gasser R.B.G."/>
            <person name="Fischer K.F."/>
        </authorList>
    </citation>
    <scope>NUCLEOTIDE SEQUENCE</scope>
    <source>
        <strain evidence="9">SSS_KF_BRIS2020</strain>
    </source>
</reference>
<sequence>MLMNATLTIMATGYTFVLRFLCFFNLIVWIAGSCILGVGLWLFISYNTYARILPSYQLLSADNLAIFIGSITFLIAFCGCCGSWFQNKTLLMLYLISIILVMVVEIITGVVCFVYQTKISQTLQNELLNGIQHRFSLNDTNGVHSTWDQIQSRFECCGVYNYTDWYNIDAWPNENRVPTSCCRSSLNETVEHSLENCGFEADKHTMNYWKHGCYQKIHYYLLSNIHGVGIVSILFAFIQFTALVSAFLIVFTMNYKKEKRKQKQKRSQKNRSAYNRIRTF</sequence>
<proteinExistence type="inferred from homology"/>
<dbReference type="SUPFAM" id="SSF48652">
    <property type="entry name" value="Tetraspanin"/>
    <property type="match status" value="1"/>
</dbReference>
<feature type="transmembrane region" description="Helical" evidence="7">
    <location>
        <begin position="92"/>
        <end position="116"/>
    </location>
</feature>
<evidence type="ECO:0000256" key="6">
    <source>
        <dbReference type="PIRSR" id="PIRSR002419-1"/>
    </source>
</evidence>
<organism evidence="9">
    <name type="scientific">Sarcoptes scabiei</name>
    <name type="common">Itch mite</name>
    <name type="synonym">Acarus scabiei</name>
    <dbReference type="NCBI Taxonomy" id="52283"/>
    <lineage>
        <taxon>Eukaryota</taxon>
        <taxon>Metazoa</taxon>
        <taxon>Ecdysozoa</taxon>
        <taxon>Arthropoda</taxon>
        <taxon>Chelicerata</taxon>
        <taxon>Arachnida</taxon>
        <taxon>Acari</taxon>
        <taxon>Acariformes</taxon>
        <taxon>Sarcoptiformes</taxon>
        <taxon>Astigmata</taxon>
        <taxon>Psoroptidia</taxon>
        <taxon>Sarcoptoidea</taxon>
        <taxon>Sarcoptidae</taxon>
        <taxon>Sarcoptinae</taxon>
        <taxon>Sarcoptes</taxon>
    </lineage>
</organism>
<dbReference type="InterPro" id="IPR018499">
    <property type="entry name" value="Tetraspanin/Peripherin"/>
</dbReference>
<dbReference type="PIRSF" id="PIRSF002419">
    <property type="entry name" value="Tetraspanin"/>
    <property type="match status" value="1"/>
</dbReference>
<keyword evidence="4 7" id="KW-1133">Transmembrane helix</keyword>
<dbReference type="PANTHER" id="PTHR19282:SF478">
    <property type="entry name" value="TETRASPANIN"/>
    <property type="match status" value="1"/>
</dbReference>
<evidence type="ECO:0000256" key="8">
    <source>
        <dbReference type="SAM" id="MobiDB-lite"/>
    </source>
</evidence>
<feature type="region of interest" description="Disordered" evidence="8">
    <location>
        <begin position="261"/>
        <end position="280"/>
    </location>
</feature>
<comment type="subcellular location">
    <subcellularLocation>
        <location evidence="1 7">Membrane</location>
        <topology evidence="1 7">Multi-pass membrane protein</topology>
    </subcellularLocation>
</comment>
<dbReference type="GO" id="GO:0005886">
    <property type="term" value="C:plasma membrane"/>
    <property type="evidence" value="ECO:0007669"/>
    <property type="project" value="TreeGrafter"/>
</dbReference>
<dbReference type="Pfam" id="PF00335">
    <property type="entry name" value="Tetraspanin"/>
    <property type="match status" value="1"/>
</dbReference>
<feature type="transmembrane region" description="Helical" evidence="7">
    <location>
        <begin position="230"/>
        <end position="255"/>
    </location>
</feature>
<keyword evidence="11" id="KW-1185">Reference proteome</keyword>
<evidence type="ECO:0000256" key="7">
    <source>
        <dbReference type="RuleBase" id="RU361218"/>
    </source>
</evidence>
<evidence type="ECO:0000313" key="10">
    <source>
        <dbReference type="EnsemblMetazoa" id="KAF7488121.1"/>
    </source>
</evidence>
<dbReference type="InterPro" id="IPR008952">
    <property type="entry name" value="Tetraspanin_EC2_sf"/>
</dbReference>
<reference evidence="10" key="3">
    <citation type="submission" date="2022-06" db="UniProtKB">
        <authorList>
            <consortium name="EnsemblMetazoa"/>
        </authorList>
    </citation>
    <scope>IDENTIFICATION</scope>
</reference>
<feature type="transmembrane region" description="Helical" evidence="7">
    <location>
        <begin position="20"/>
        <end position="44"/>
    </location>
</feature>
<evidence type="ECO:0000256" key="1">
    <source>
        <dbReference type="ARBA" id="ARBA00004141"/>
    </source>
</evidence>
<evidence type="ECO:0000256" key="4">
    <source>
        <dbReference type="ARBA" id="ARBA00022989"/>
    </source>
</evidence>
<comment type="similarity">
    <text evidence="2 7">Belongs to the tetraspanin (TM4SF) family.</text>
</comment>
<keyword evidence="6" id="KW-1015">Disulfide bond</keyword>
<accession>A0A834R3Q0</accession>
<evidence type="ECO:0000313" key="9">
    <source>
        <dbReference type="EMBL" id="KAF7488121.1"/>
    </source>
</evidence>